<protein>
    <recommendedName>
        <fullName evidence="3">Thiamine transport system permease protein ThiP</fullName>
    </recommendedName>
</protein>
<feature type="transmembrane region" description="Helical" evidence="11">
    <location>
        <begin position="327"/>
        <end position="351"/>
    </location>
</feature>
<evidence type="ECO:0000256" key="10">
    <source>
        <dbReference type="ARBA" id="ARBA00023136"/>
    </source>
</evidence>
<feature type="transmembrane region" description="Helical" evidence="11">
    <location>
        <begin position="92"/>
        <end position="116"/>
    </location>
</feature>
<dbReference type="CDD" id="cd06261">
    <property type="entry name" value="TM_PBP2"/>
    <property type="match status" value="1"/>
</dbReference>
<accession>A0A7W6CQH7</accession>
<proteinExistence type="predicted"/>
<reference evidence="13 14" key="1">
    <citation type="submission" date="2020-08" db="EMBL/GenBank/DDBJ databases">
        <title>Genomic Encyclopedia of Type Strains, Phase IV (KMG-IV): sequencing the most valuable type-strain genomes for metagenomic binning, comparative biology and taxonomic classification.</title>
        <authorList>
            <person name="Goeker M."/>
        </authorList>
    </citation>
    <scope>NUCLEOTIDE SEQUENCE [LARGE SCALE GENOMIC DNA]</scope>
    <source>
        <strain evidence="13 14">DSM 26575</strain>
    </source>
</reference>
<dbReference type="PANTHER" id="PTHR30183:SF9">
    <property type="entry name" value="THIAMINE TRANSPORT SYSTEM PERMEASE PROTEIN THIP"/>
    <property type="match status" value="1"/>
</dbReference>
<dbReference type="PANTHER" id="PTHR30183">
    <property type="entry name" value="MOLYBDENUM TRANSPORT SYSTEM PERMEASE PROTEIN MODB"/>
    <property type="match status" value="1"/>
</dbReference>
<keyword evidence="10 11" id="KW-0472">Membrane</keyword>
<dbReference type="EMBL" id="JACIDW010000004">
    <property type="protein sequence ID" value="MBB3964319.1"/>
    <property type="molecule type" value="Genomic_DNA"/>
</dbReference>
<keyword evidence="6" id="KW-0997">Cell inner membrane</keyword>
<name>A0A7W6CQH7_9HYPH</name>
<dbReference type="InterPro" id="IPR005947">
    <property type="entry name" value="ThiP_ABC_transpt"/>
</dbReference>
<keyword evidence="14" id="KW-1185">Reference proteome</keyword>
<comment type="subunit">
    <text evidence="2">The complex is composed of two ATP-binding proteins (ThiQ), two transmembrane proteins (ThiP) and a solute-binding protein (ThiB).</text>
</comment>
<evidence type="ECO:0000256" key="2">
    <source>
        <dbReference type="ARBA" id="ARBA00011650"/>
    </source>
</evidence>
<dbReference type="GO" id="GO:0005886">
    <property type="term" value="C:plasma membrane"/>
    <property type="evidence" value="ECO:0007669"/>
    <property type="project" value="UniProtKB-SubCell"/>
</dbReference>
<evidence type="ECO:0000256" key="8">
    <source>
        <dbReference type="ARBA" id="ARBA00022737"/>
    </source>
</evidence>
<dbReference type="NCBIfam" id="TIGR01253">
    <property type="entry name" value="thiP"/>
    <property type="match status" value="1"/>
</dbReference>
<keyword evidence="9 11" id="KW-1133">Transmembrane helix</keyword>
<evidence type="ECO:0000256" key="4">
    <source>
        <dbReference type="ARBA" id="ARBA00022448"/>
    </source>
</evidence>
<feature type="transmembrane region" description="Helical" evidence="11">
    <location>
        <begin position="294"/>
        <end position="315"/>
    </location>
</feature>
<evidence type="ECO:0000313" key="13">
    <source>
        <dbReference type="EMBL" id="MBB3964319.1"/>
    </source>
</evidence>
<dbReference type="PROSITE" id="PS50928">
    <property type="entry name" value="ABC_TM1"/>
    <property type="match status" value="2"/>
</dbReference>
<keyword evidence="4" id="KW-0813">Transport</keyword>
<feature type="transmembrane region" description="Helical" evidence="11">
    <location>
        <begin position="12"/>
        <end position="34"/>
    </location>
</feature>
<feature type="transmembrane region" description="Helical" evidence="11">
    <location>
        <begin position="54"/>
        <end position="80"/>
    </location>
</feature>
<sequence>MLLAPSERRYALAGGALSLAGILVFVTVATLSLLTATDGMPLGSILSDPYILRVLRFTLLQAALSTLLSVALAIPVARALARQPRFIGRIWIIRLMAVPMGLPVLIGALGLIGIWGRQGVVNTMLSWAGVDRPVSIYGLSGILLAHVFFNLPLACRLMLAALERVPGEYWLVASGLGMRPVSVFRFIEWPVLRSVVPGVAGLIFMLCATSFTLVLMLGGGPAATTIEVAIYQSLRFDFDPGRAVALSLLQIALTAVVLGILSLLPASGDAGLTAGLTIRRPDGALFGARIADRALLTLAVLFLGLPLLFIVVAGLRADLAKLVGEAIFWRALATSGVMALSSALLSLTLSMPLVRARHTLSLERRARRGARSFFAAMGAASSLVLLFPPIVLATGWFLAARDVGDVNVVAPVLVVAINALMAMPFVVRVLEPAYAIHQRRTQRLSASLGVSGLAKLRLISWPDLRKPVLTALSFAMALSLGDLGAVALFGSDSFVTLPWLVYSSLGSYRTNDADGLALILGVICLLLTISGTMGSGVADEPKREALSHD</sequence>
<feature type="domain" description="ABC transmembrane type-1" evidence="12">
    <location>
        <begin position="55"/>
        <end position="261"/>
    </location>
</feature>
<keyword evidence="5" id="KW-1003">Cell membrane</keyword>
<feature type="transmembrane region" description="Helical" evidence="11">
    <location>
        <begin position="243"/>
        <end position="264"/>
    </location>
</feature>
<evidence type="ECO:0000256" key="3">
    <source>
        <dbReference type="ARBA" id="ARBA00016947"/>
    </source>
</evidence>
<dbReference type="GO" id="GO:0015888">
    <property type="term" value="P:thiamine transport"/>
    <property type="evidence" value="ECO:0007669"/>
    <property type="project" value="InterPro"/>
</dbReference>
<feature type="domain" description="ABC transmembrane type-1" evidence="12">
    <location>
        <begin position="332"/>
        <end position="531"/>
    </location>
</feature>
<dbReference type="Proteomes" id="UP000582090">
    <property type="component" value="Unassembled WGS sequence"/>
</dbReference>
<feature type="transmembrane region" description="Helical" evidence="11">
    <location>
        <begin position="195"/>
        <end position="223"/>
    </location>
</feature>
<feature type="transmembrane region" description="Helical" evidence="11">
    <location>
        <begin position="136"/>
        <end position="159"/>
    </location>
</feature>
<dbReference type="AlphaFoldDB" id="A0A7W6CQH7"/>
<feature type="transmembrane region" description="Helical" evidence="11">
    <location>
        <begin position="372"/>
        <end position="396"/>
    </location>
</feature>
<organism evidence="13 14">
    <name type="scientific">Rhizobium metallidurans</name>
    <dbReference type="NCBI Taxonomy" id="1265931"/>
    <lineage>
        <taxon>Bacteria</taxon>
        <taxon>Pseudomonadati</taxon>
        <taxon>Pseudomonadota</taxon>
        <taxon>Alphaproteobacteria</taxon>
        <taxon>Hyphomicrobiales</taxon>
        <taxon>Rhizobiaceae</taxon>
        <taxon>Rhizobium/Agrobacterium group</taxon>
        <taxon>Rhizobium</taxon>
    </lineage>
</organism>
<evidence type="ECO:0000256" key="6">
    <source>
        <dbReference type="ARBA" id="ARBA00022519"/>
    </source>
</evidence>
<dbReference type="SUPFAM" id="SSF161098">
    <property type="entry name" value="MetI-like"/>
    <property type="match status" value="2"/>
</dbReference>
<evidence type="ECO:0000313" key="14">
    <source>
        <dbReference type="Proteomes" id="UP000582090"/>
    </source>
</evidence>
<keyword evidence="8" id="KW-0677">Repeat</keyword>
<evidence type="ECO:0000256" key="9">
    <source>
        <dbReference type="ARBA" id="ARBA00022989"/>
    </source>
</evidence>
<comment type="subcellular location">
    <subcellularLocation>
        <location evidence="1">Cell inner membrane</location>
        <topology evidence="1">Multi-pass membrane protein</topology>
    </subcellularLocation>
</comment>
<feature type="transmembrane region" description="Helical" evidence="11">
    <location>
        <begin position="408"/>
        <end position="430"/>
    </location>
</feature>
<evidence type="ECO:0000259" key="12">
    <source>
        <dbReference type="PROSITE" id="PS50928"/>
    </source>
</evidence>
<keyword evidence="7 11" id="KW-0812">Transmembrane</keyword>
<dbReference type="GO" id="GO:0022857">
    <property type="term" value="F:transmembrane transporter activity"/>
    <property type="evidence" value="ECO:0007669"/>
    <property type="project" value="InterPro"/>
</dbReference>
<dbReference type="InterPro" id="IPR035906">
    <property type="entry name" value="MetI-like_sf"/>
</dbReference>
<dbReference type="Gene3D" id="1.10.3720.10">
    <property type="entry name" value="MetI-like"/>
    <property type="match status" value="2"/>
</dbReference>
<feature type="transmembrane region" description="Helical" evidence="11">
    <location>
        <begin position="468"/>
        <end position="490"/>
    </location>
</feature>
<dbReference type="RefSeq" id="WP_183899955.1">
    <property type="nucleotide sequence ID" value="NZ_JACIDW010000004.1"/>
</dbReference>
<gene>
    <name evidence="13" type="ORF">GGQ67_001976</name>
</gene>
<evidence type="ECO:0000256" key="11">
    <source>
        <dbReference type="SAM" id="Phobius"/>
    </source>
</evidence>
<evidence type="ECO:0000256" key="1">
    <source>
        <dbReference type="ARBA" id="ARBA00004429"/>
    </source>
</evidence>
<dbReference type="InterPro" id="IPR000515">
    <property type="entry name" value="MetI-like"/>
</dbReference>
<feature type="transmembrane region" description="Helical" evidence="11">
    <location>
        <begin position="515"/>
        <end position="538"/>
    </location>
</feature>
<comment type="caution">
    <text evidence="13">The sequence shown here is derived from an EMBL/GenBank/DDBJ whole genome shotgun (WGS) entry which is preliminary data.</text>
</comment>
<evidence type="ECO:0000256" key="5">
    <source>
        <dbReference type="ARBA" id="ARBA00022475"/>
    </source>
</evidence>
<dbReference type="NCBIfam" id="NF006955">
    <property type="entry name" value="PRK09433.2-3"/>
    <property type="match status" value="1"/>
</dbReference>
<evidence type="ECO:0000256" key="7">
    <source>
        <dbReference type="ARBA" id="ARBA00022692"/>
    </source>
</evidence>